<gene>
    <name evidence="2" type="ORF">SAMN04488078_100957</name>
</gene>
<dbReference type="InterPro" id="IPR020349">
    <property type="entry name" value="Uncharacterised_14.7kDa"/>
</dbReference>
<organism evidence="2 3">
    <name type="scientific">Antarctobacter heliothermus</name>
    <dbReference type="NCBI Taxonomy" id="74033"/>
    <lineage>
        <taxon>Bacteria</taxon>
        <taxon>Pseudomonadati</taxon>
        <taxon>Pseudomonadota</taxon>
        <taxon>Alphaproteobacteria</taxon>
        <taxon>Rhodobacterales</taxon>
        <taxon>Roseobacteraceae</taxon>
        <taxon>Antarctobacter</taxon>
    </lineage>
</organism>
<name>A0A239D4V4_9RHOB</name>
<evidence type="ECO:0008006" key="4">
    <source>
        <dbReference type="Google" id="ProtNLM"/>
    </source>
</evidence>
<accession>A0A239D4V4</accession>
<dbReference type="OrthoDB" id="7658992at2"/>
<feature type="chain" id="PRO_5012105010" description="NADH dehydrogenase subunit E" evidence="1">
    <location>
        <begin position="20"/>
        <end position="130"/>
    </location>
</feature>
<dbReference type="Pfam" id="PF17267">
    <property type="entry name" value="DUF5333"/>
    <property type="match status" value="1"/>
</dbReference>
<dbReference type="AlphaFoldDB" id="A0A239D4V4"/>
<proteinExistence type="predicted"/>
<dbReference type="EMBL" id="FZON01000009">
    <property type="protein sequence ID" value="SNS26864.1"/>
    <property type="molecule type" value="Genomic_DNA"/>
</dbReference>
<reference evidence="2 3" key="1">
    <citation type="submission" date="2017-06" db="EMBL/GenBank/DDBJ databases">
        <authorList>
            <person name="Kim H.J."/>
            <person name="Triplett B.A."/>
        </authorList>
    </citation>
    <scope>NUCLEOTIDE SEQUENCE [LARGE SCALE GENOMIC DNA]</scope>
    <source>
        <strain evidence="2 3">DSM 11445</strain>
    </source>
</reference>
<protein>
    <recommendedName>
        <fullName evidence="4">NADH dehydrogenase subunit E</fullName>
    </recommendedName>
</protein>
<feature type="signal peptide" evidence="1">
    <location>
        <begin position="1"/>
        <end position="19"/>
    </location>
</feature>
<dbReference type="Proteomes" id="UP000198440">
    <property type="component" value="Unassembled WGS sequence"/>
</dbReference>
<evidence type="ECO:0000313" key="3">
    <source>
        <dbReference type="Proteomes" id="UP000198440"/>
    </source>
</evidence>
<keyword evidence="1" id="KW-0732">Signal</keyword>
<dbReference type="RefSeq" id="WP_089277111.1">
    <property type="nucleotide sequence ID" value="NZ_FZON01000009.1"/>
</dbReference>
<evidence type="ECO:0000256" key="1">
    <source>
        <dbReference type="SAM" id="SignalP"/>
    </source>
</evidence>
<evidence type="ECO:0000313" key="2">
    <source>
        <dbReference type="EMBL" id="SNS26864.1"/>
    </source>
</evidence>
<sequence length="130" mass="14439">MRLFLTPILCLTLAAPVWAKTPLSQVSEIDDGLMAIAIADEIRKNCDDISARMIRAYRQIKALEDRAKALGYSDDEIDAYVNSSAEKKRMRKKAETWLASKGIAASDEKALCKFGRDDIARGGPVGFFLR</sequence>